<accession>A0ABZ2JVB9</accession>
<sequence>MTLRFPWPVLVFGIAAFGCSDDKNEAPARFDEASLRAELESVRRSADIVGALAEVMTPEGVIRARAGVGTLGKEEPVPWDAQFRVASVTKSFVAIVVLQLVGEAELSLEDSVERWLPGVVAGQGYDGNAITVRQLLQHTSGIFDYVRDEQLQKYLSEDFARALSDQTPPETLVAMAMKHPPAFAPGQRWGYSNTNYLLAGMIIKTITGRDWSEEVVRRIVVPLELKHTFVTTTDPVLPTPHAQAYFRVTAGADPIDTTENTLEHTADSAIVSTTADLNRFYRALMTGKLLRAQELTEMQRTVPMPEGVGPEGTRAGLGIFWTPTVCGGYWHHAGDSPVAPHTRTGVTADGARSIVLSLTSTIDEESTNAAAFQLAEHALCDRAR</sequence>
<reference evidence="2 3" key="1">
    <citation type="submission" date="2021-12" db="EMBL/GenBank/DDBJ databases">
        <title>Discovery of the Pendulisporaceae a myxobacterial family with distinct sporulation behavior and unique specialized metabolism.</title>
        <authorList>
            <person name="Garcia R."/>
            <person name="Popoff A."/>
            <person name="Bader C.D."/>
            <person name="Loehr J."/>
            <person name="Walesch S."/>
            <person name="Walt C."/>
            <person name="Boldt J."/>
            <person name="Bunk B."/>
            <person name="Haeckl F.J.F.P.J."/>
            <person name="Gunesch A.P."/>
            <person name="Birkelbach J."/>
            <person name="Nuebel U."/>
            <person name="Pietschmann T."/>
            <person name="Bach T."/>
            <person name="Mueller R."/>
        </authorList>
    </citation>
    <scope>NUCLEOTIDE SEQUENCE [LARGE SCALE GENOMIC DNA]</scope>
    <source>
        <strain evidence="2 3">MSr12523</strain>
    </source>
</reference>
<dbReference type="EMBL" id="CP089982">
    <property type="protein sequence ID" value="WXA90282.1"/>
    <property type="molecule type" value="Genomic_DNA"/>
</dbReference>
<dbReference type="SUPFAM" id="SSF56601">
    <property type="entry name" value="beta-lactamase/transpeptidase-like"/>
    <property type="match status" value="1"/>
</dbReference>
<dbReference type="Gene3D" id="3.40.710.10">
    <property type="entry name" value="DD-peptidase/beta-lactamase superfamily"/>
    <property type="match status" value="1"/>
</dbReference>
<dbReference type="RefSeq" id="WP_394840895.1">
    <property type="nucleotide sequence ID" value="NZ_CP089982.1"/>
</dbReference>
<evidence type="ECO:0000313" key="2">
    <source>
        <dbReference type="EMBL" id="WXA90282.1"/>
    </source>
</evidence>
<feature type="domain" description="Beta-lactamase-related" evidence="1">
    <location>
        <begin position="44"/>
        <end position="372"/>
    </location>
</feature>
<dbReference type="PROSITE" id="PS51257">
    <property type="entry name" value="PROKAR_LIPOPROTEIN"/>
    <property type="match status" value="1"/>
</dbReference>
<dbReference type="InterPro" id="IPR050491">
    <property type="entry name" value="AmpC-like"/>
</dbReference>
<dbReference type="Pfam" id="PF00144">
    <property type="entry name" value="Beta-lactamase"/>
    <property type="match status" value="1"/>
</dbReference>
<dbReference type="Proteomes" id="UP001379533">
    <property type="component" value="Chromosome"/>
</dbReference>
<keyword evidence="3" id="KW-1185">Reference proteome</keyword>
<proteinExistence type="predicted"/>
<evidence type="ECO:0000313" key="3">
    <source>
        <dbReference type="Proteomes" id="UP001379533"/>
    </source>
</evidence>
<organism evidence="2 3">
    <name type="scientific">Pendulispora brunnea</name>
    <dbReference type="NCBI Taxonomy" id="2905690"/>
    <lineage>
        <taxon>Bacteria</taxon>
        <taxon>Pseudomonadati</taxon>
        <taxon>Myxococcota</taxon>
        <taxon>Myxococcia</taxon>
        <taxon>Myxococcales</taxon>
        <taxon>Sorangiineae</taxon>
        <taxon>Pendulisporaceae</taxon>
        <taxon>Pendulispora</taxon>
    </lineage>
</organism>
<protein>
    <submittedName>
        <fullName evidence="2">Beta-lactamase family protein</fullName>
    </submittedName>
</protein>
<gene>
    <name evidence="2" type="ORF">LZC95_27945</name>
</gene>
<dbReference type="PANTHER" id="PTHR46825">
    <property type="entry name" value="D-ALANYL-D-ALANINE-CARBOXYPEPTIDASE/ENDOPEPTIDASE AMPH"/>
    <property type="match status" value="1"/>
</dbReference>
<name>A0ABZ2JVB9_9BACT</name>
<dbReference type="InterPro" id="IPR001466">
    <property type="entry name" value="Beta-lactam-related"/>
</dbReference>
<evidence type="ECO:0000259" key="1">
    <source>
        <dbReference type="Pfam" id="PF00144"/>
    </source>
</evidence>
<dbReference type="InterPro" id="IPR012338">
    <property type="entry name" value="Beta-lactam/transpept-like"/>
</dbReference>
<dbReference type="PANTHER" id="PTHR46825:SF7">
    <property type="entry name" value="D-ALANYL-D-ALANINE CARBOXYPEPTIDASE"/>
    <property type="match status" value="1"/>
</dbReference>